<comment type="caution">
    <text evidence="1">The sequence shown here is derived from an EMBL/GenBank/DDBJ whole genome shotgun (WGS) entry which is preliminary data.</text>
</comment>
<dbReference type="InterPro" id="IPR045788">
    <property type="entry name" value="MobC_2"/>
</dbReference>
<proteinExistence type="predicted"/>
<dbReference type="Pfam" id="PF19514">
    <property type="entry name" value="MobC_2"/>
    <property type="match status" value="1"/>
</dbReference>
<sequence>MLGKCSEVAFTLNRPAVGYKNAMRHFQSRSVMAENFNKGGRPTVANRCHNCVMLRFDDLEFDKLIRMMELAGESVKATFIKGLIFGKTFKVHKIDKTMLDYLTKLSALFAEYRNIGVNYNIVVRELKVGFSEKKAMTLLYRLEKETKELAAVTAKVLALTEDMRNQWSQKSQ</sequence>
<dbReference type="EMBL" id="BLLS01000219">
    <property type="protein sequence ID" value="GFH88469.1"/>
    <property type="molecule type" value="Genomic_DNA"/>
</dbReference>
<evidence type="ECO:0000313" key="1">
    <source>
        <dbReference type="EMBL" id="GFH88469.1"/>
    </source>
</evidence>
<dbReference type="Proteomes" id="UP000491181">
    <property type="component" value="Unassembled WGS sequence"/>
</dbReference>
<dbReference type="AlphaFoldDB" id="A0A7J0A933"/>
<dbReference type="RefSeq" id="WP_228099314.1">
    <property type="nucleotide sequence ID" value="NZ_BLLS01000219.1"/>
</dbReference>
<accession>A0A7J0A933</accession>
<name>A0A7J0A933_9BACE</name>
<organism evidence="1 2">
    <name type="scientific">Bacteroides acidifaciens</name>
    <dbReference type="NCBI Taxonomy" id="85831"/>
    <lineage>
        <taxon>Bacteria</taxon>
        <taxon>Pseudomonadati</taxon>
        <taxon>Bacteroidota</taxon>
        <taxon>Bacteroidia</taxon>
        <taxon>Bacteroidales</taxon>
        <taxon>Bacteroidaceae</taxon>
        <taxon>Bacteroides</taxon>
    </lineage>
</organism>
<evidence type="ECO:0008006" key="3">
    <source>
        <dbReference type="Google" id="ProtNLM"/>
    </source>
</evidence>
<gene>
    <name evidence="1" type="ORF">IMSAGC001_03912</name>
</gene>
<protein>
    <recommendedName>
        <fullName evidence="3">MobA protein</fullName>
    </recommendedName>
</protein>
<reference evidence="1 2" key="1">
    <citation type="journal article" date="2020" name="Microbiome">
        <title>Single-cell genomics of uncultured bacteria reveals dietary fiber responders in the mouse gut microbiota.</title>
        <authorList>
            <person name="Chijiiwa R."/>
            <person name="Hosokawa M."/>
            <person name="Kogawa M."/>
            <person name="Nishikawa Y."/>
            <person name="Ide K."/>
            <person name="Sakanashi C."/>
            <person name="Takahashi K."/>
            <person name="Takeyama H."/>
        </authorList>
    </citation>
    <scope>NUCLEOTIDE SEQUENCE [LARGE SCALE GENOMIC DNA]</scope>
    <source>
        <strain evidence="1">IMSAGC_001</strain>
    </source>
</reference>
<evidence type="ECO:0000313" key="2">
    <source>
        <dbReference type="Proteomes" id="UP000491181"/>
    </source>
</evidence>